<reference evidence="2" key="1">
    <citation type="submission" date="2016-12" db="EMBL/GenBank/DDBJ databases">
        <title>The genomes of Aspergillus section Nigri reveals drivers in fungal speciation.</title>
        <authorList>
            <consortium name="DOE Joint Genome Institute"/>
            <person name="Vesth T.C."/>
            <person name="Nybo J."/>
            <person name="Theobald S."/>
            <person name="Brandl J."/>
            <person name="Frisvad J.C."/>
            <person name="Nielsen K.F."/>
            <person name="Lyhne E.K."/>
            <person name="Kogle M.E."/>
            <person name="Kuo A."/>
            <person name="Riley R."/>
            <person name="Clum A."/>
            <person name="Nolan M."/>
            <person name="Lipzen A."/>
            <person name="Salamov A."/>
            <person name="Henrissat B."/>
            <person name="Wiebenga A."/>
            <person name="De vries R.P."/>
            <person name="Grigoriev I.V."/>
            <person name="Mortensen U.H."/>
            <person name="Andersen M.R."/>
            <person name="Baker S.E."/>
        </authorList>
    </citation>
    <scope>NUCLEOTIDE SEQUENCE</scope>
    <source>
        <strain evidence="2">IBT 28561</strain>
    </source>
</reference>
<feature type="compositionally biased region" description="Polar residues" evidence="1">
    <location>
        <begin position="92"/>
        <end position="102"/>
    </location>
</feature>
<proteinExistence type="predicted"/>
<feature type="region of interest" description="Disordered" evidence="1">
    <location>
        <begin position="82"/>
        <end position="155"/>
    </location>
</feature>
<gene>
    <name evidence="2" type="ORF">P168DRAFT_39672</name>
</gene>
<dbReference type="EMBL" id="MSFM01000010">
    <property type="protein sequence ID" value="PKY01996.1"/>
    <property type="molecule type" value="Genomic_DNA"/>
</dbReference>
<evidence type="ECO:0000256" key="1">
    <source>
        <dbReference type="SAM" id="MobiDB-lite"/>
    </source>
</evidence>
<dbReference type="GeneID" id="36549451"/>
<dbReference type="VEuPathDB" id="FungiDB:P168DRAFT_39672"/>
<name>A0A2I1CWJ7_ASPC2</name>
<sequence>MRFVIATCIHQNREGCIPSQNKRRQSQIIAHGCQLNNRSPSSDSGYQDRASLAWTGRLAGRPDRGPQAGLAGLRIGYRLDIKNRPPEKSISTRHPGNYTPSRDVTWKASHGGCPEAPGDQAGRGAEWDRQAFSGREGACGTRLDLDQTKTPMVWG</sequence>
<evidence type="ECO:0000313" key="3">
    <source>
        <dbReference type="Proteomes" id="UP000234254"/>
    </source>
</evidence>
<protein>
    <submittedName>
        <fullName evidence="2">Uncharacterized protein</fullName>
    </submittedName>
</protein>
<dbReference type="AlphaFoldDB" id="A0A2I1CWJ7"/>
<organism evidence="2 3">
    <name type="scientific">Aspergillus campestris (strain IBT 28561)</name>
    <dbReference type="NCBI Taxonomy" id="1392248"/>
    <lineage>
        <taxon>Eukaryota</taxon>
        <taxon>Fungi</taxon>
        <taxon>Dikarya</taxon>
        <taxon>Ascomycota</taxon>
        <taxon>Pezizomycotina</taxon>
        <taxon>Eurotiomycetes</taxon>
        <taxon>Eurotiomycetidae</taxon>
        <taxon>Eurotiales</taxon>
        <taxon>Aspergillaceae</taxon>
        <taxon>Aspergillus</taxon>
        <taxon>Aspergillus subgen. Circumdati</taxon>
    </lineage>
</organism>
<keyword evidence="3" id="KW-1185">Reference proteome</keyword>
<evidence type="ECO:0000313" key="2">
    <source>
        <dbReference type="EMBL" id="PKY01996.1"/>
    </source>
</evidence>
<accession>A0A2I1CWJ7</accession>
<dbReference type="Proteomes" id="UP000234254">
    <property type="component" value="Unassembled WGS sequence"/>
</dbReference>
<dbReference type="RefSeq" id="XP_024690590.1">
    <property type="nucleotide sequence ID" value="XM_024841922.1"/>
</dbReference>
<comment type="caution">
    <text evidence="2">The sequence shown here is derived from an EMBL/GenBank/DDBJ whole genome shotgun (WGS) entry which is preliminary data.</text>
</comment>